<dbReference type="InterPro" id="IPR032465">
    <property type="entry name" value="ACMSD"/>
</dbReference>
<reference evidence="3 4" key="1">
    <citation type="submission" date="2019-03" db="EMBL/GenBank/DDBJ databases">
        <title>Genomic Encyclopedia of Type Strains, Phase IV (KMG-IV): sequencing the most valuable type-strain genomes for metagenomic binning, comparative biology and taxonomic classification.</title>
        <authorList>
            <person name="Goeker M."/>
        </authorList>
    </citation>
    <scope>NUCLEOTIDE SEQUENCE [LARGE SCALE GENOMIC DNA]</scope>
    <source>
        <strain evidence="3 4">DSM 100451</strain>
    </source>
</reference>
<evidence type="ECO:0000313" key="3">
    <source>
        <dbReference type="EMBL" id="TCL56367.1"/>
    </source>
</evidence>
<dbReference type="STRING" id="1650663.GCA_001486665_02544"/>
<dbReference type="Gene3D" id="3.20.20.140">
    <property type="entry name" value="Metal-dependent hydrolases"/>
    <property type="match status" value="1"/>
</dbReference>
<dbReference type="SUPFAM" id="SSF51556">
    <property type="entry name" value="Metallo-dependent hydrolases"/>
    <property type="match status" value="1"/>
</dbReference>
<dbReference type="GeneID" id="97381362"/>
<protein>
    <recommendedName>
        <fullName evidence="2">Amidohydrolase-related domain-containing protein</fullName>
    </recommendedName>
</protein>
<dbReference type="GO" id="GO:0016831">
    <property type="term" value="F:carboxy-lyase activity"/>
    <property type="evidence" value="ECO:0007669"/>
    <property type="project" value="InterPro"/>
</dbReference>
<dbReference type="PANTHER" id="PTHR21240:SF19">
    <property type="entry name" value="CATALYTIC_ HYDROLASE"/>
    <property type="match status" value="1"/>
</dbReference>
<evidence type="ECO:0000256" key="1">
    <source>
        <dbReference type="ARBA" id="ARBA00023239"/>
    </source>
</evidence>
<keyword evidence="1" id="KW-0456">Lyase</keyword>
<accession>A0A4R1QSC9</accession>
<evidence type="ECO:0000313" key="4">
    <source>
        <dbReference type="Proteomes" id="UP000295184"/>
    </source>
</evidence>
<dbReference type="RefSeq" id="WP_058965528.1">
    <property type="nucleotide sequence ID" value="NZ_CABKVM010000018.1"/>
</dbReference>
<dbReference type="GO" id="GO:0016787">
    <property type="term" value="F:hydrolase activity"/>
    <property type="evidence" value="ECO:0007669"/>
    <property type="project" value="InterPro"/>
</dbReference>
<dbReference type="InterPro" id="IPR032466">
    <property type="entry name" value="Metal_Hydrolase"/>
</dbReference>
<sequence>MFIDIHVHPAFFEPINQDEQREELRHRELDIHRNGTAPLEHIFNQMRCAGLDRLCLLGQDYTSTVGDTLVSNEEIHQLVGLAPDRFIGFAGADPLAPGAVDRLEHAFADLKLRGVNLHPGRQHFYPADERLEPIYALCEQYDRPVMFHAGLSWEPDTLTRYCHPLCFEEVAARHPKLRICLGHFAWPWVRETAMLMVKYPNVYADTGALYFDCAREFYQQTFTRDIPVTWIDRSLRHQVMFGSNNPRFEQIRMAQALDQLGLRDSTLELIRGGNALEFLGGSL</sequence>
<name>A0A4R1QSC9_9FIRM</name>
<comment type="caution">
    <text evidence="3">The sequence shown here is derived from an EMBL/GenBank/DDBJ whole genome shotgun (WGS) entry which is preliminary data.</text>
</comment>
<evidence type="ECO:0000259" key="2">
    <source>
        <dbReference type="Pfam" id="PF04909"/>
    </source>
</evidence>
<dbReference type="PANTHER" id="PTHR21240">
    <property type="entry name" value="2-AMINO-3-CARBOXYLMUCONATE-6-SEMIALDEHYDE DECARBOXYLASE"/>
    <property type="match status" value="1"/>
</dbReference>
<proteinExistence type="predicted"/>
<feature type="domain" description="Amidohydrolase-related" evidence="2">
    <location>
        <begin position="75"/>
        <end position="280"/>
    </location>
</feature>
<dbReference type="AlphaFoldDB" id="A0A4R1QSC9"/>
<organism evidence="3 4">
    <name type="scientific">Allofournierella massiliensis</name>
    <dbReference type="NCBI Taxonomy" id="1650663"/>
    <lineage>
        <taxon>Bacteria</taxon>
        <taxon>Bacillati</taxon>
        <taxon>Bacillota</taxon>
        <taxon>Clostridia</taxon>
        <taxon>Eubacteriales</taxon>
        <taxon>Oscillospiraceae</taxon>
        <taxon>Allofournierella</taxon>
    </lineage>
</organism>
<gene>
    <name evidence="3" type="ORF">EDD77_11325</name>
</gene>
<dbReference type="EMBL" id="SLUM01000013">
    <property type="protein sequence ID" value="TCL56367.1"/>
    <property type="molecule type" value="Genomic_DNA"/>
</dbReference>
<dbReference type="InterPro" id="IPR006680">
    <property type="entry name" value="Amidohydro-rel"/>
</dbReference>
<dbReference type="OrthoDB" id="9771932at2"/>
<dbReference type="Pfam" id="PF04909">
    <property type="entry name" value="Amidohydro_2"/>
    <property type="match status" value="1"/>
</dbReference>
<dbReference type="Proteomes" id="UP000295184">
    <property type="component" value="Unassembled WGS sequence"/>
</dbReference>